<evidence type="ECO:0000256" key="2">
    <source>
        <dbReference type="ARBA" id="ARBA00023015"/>
    </source>
</evidence>
<keyword evidence="5" id="KW-0804">Transcription</keyword>
<keyword evidence="4" id="KW-0010">Activator</keyword>
<dbReference type="STRING" id="1287727.SAMN05443999_1223"/>
<dbReference type="SUPFAM" id="SSF53850">
    <property type="entry name" value="Periplasmic binding protein-like II"/>
    <property type="match status" value="1"/>
</dbReference>
<dbReference type="PROSITE" id="PS50931">
    <property type="entry name" value="HTH_LYSR"/>
    <property type="match status" value="1"/>
</dbReference>
<dbReference type="AlphaFoldDB" id="A0A1H7XMR6"/>
<proteinExistence type="inferred from homology"/>
<dbReference type="SUPFAM" id="SSF46785">
    <property type="entry name" value="Winged helix' DNA-binding domain"/>
    <property type="match status" value="1"/>
</dbReference>
<dbReference type="Gene3D" id="1.10.10.10">
    <property type="entry name" value="Winged helix-like DNA-binding domain superfamily/Winged helix DNA-binding domain"/>
    <property type="match status" value="1"/>
</dbReference>
<evidence type="ECO:0000256" key="3">
    <source>
        <dbReference type="ARBA" id="ARBA00023125"/>
    </source>
</evidence>
<accession>A0A1H7XMR6</accession>
<dbReference type="OrthoDB" id="8479357at2"/>
<dbReference type="PRINTS" id="PR00039">
    <property type="entry name" value="HTHLYSR"/>
</dbReference>
<dbReference type="GO" id="GO:0003677">
    <property type="term" value="F:DNA binding"/>
    <property type="evidence" value="ECO:0007669"/>
    <property type="project" value="UniProtKB-KW"/>
</dbReference>
<keyword evidence="2" id="KW-0805">Transcription regulation</keyword>
<protein>
    <submittedName>
        <fullName evidence="7">LysR family transcriptional regulator, nitrogen assimilation regulatory protein</fullName>
    </submittedName>
</protein>
<dbReference type="Gene3D" id="3.40.190.290">
    <property type="match status" value="1"/>
</dbReference>
<dbReference type="InterPro" id="IPR005119">
    <property type="entry name" value="LysR_subst-bd"/>
</dbReference>
<evidence type="ECO:0000256" key="4">
    <source>
        <dbReference type="ARBA" id="ARBA00023159"/>
    </source>
</evidence>
<name>A0A1H7XMR6_9RHOB</name>
<dbReference type="PANTHER" id="PTHR30293">
    <property type="entry name" value="TRANSCRIPTIONAL REGULATORY PROTEIN NAC-RELATED"/>
    <property type="match status" value="1"/>
</dbReference>
<dbReference type="Pfam" id="PF00126">
    <property type="entry name" value="HTH_1"/>
    <property type="match status" value="1"/>
</dbReference>
<dbReference type="InterPro" id="IPR000847">
    <property type="entry name" value="LysR_HTH_N"/>
</dbReference>
<evidence type="ECO:0000259" key="6">
    <source>
        <dbReference type="PROSITE" id="PS50931"/>
    </source>
</evidence>
<dbReference type="EMBL" id="FOAG01000022">
    <property type="protein sequence ID" value="SEM34914.1"/>
    <property type="molecule type" value="Genomic_DNA"/>
</dbReference>
<evidence type="ECO:0000313" key="8">
    <source>
        <dbReference type="Proteomes" id="UP000199582"/>
    </source>
</evidence>
<dbReference type="InterPro" id="IPR036388">
    <property type="entry name" value="WH-like_DNA-bd_sf"/>
</dbReference>
<evidence type="ECO:0000256" key="1">
    <source>
        <dbReference type="ARBA" id="ARBA00009437"/>
    </source>
</evidence>
<dbReference type="InterPro" id="IPR036390">
    <property type="entry name" value="WH_DNA-bd_sf"/>
</dbReference>
<evidence type="ECO:0000256" key="5">
    <source>
        <dbReference type="ARBA" id="ARBA00023163"/>
    </source>
</evidence>
<reference evidence="7 8" key="1">
    <citation type="submission" date="2016-10" db="EMBL/GenBank/DDBJ databases">
        <authorList>
            <person name="de Groot N.N."/>
        </authorList>
    </citation>
    <scope>NUCLEOTIDE SEQUENCE [LARGE SCALE GENOMIC DNA]</scope>
    <source>
        <strain evidence="7 8">DSM 100674</strain>
    </source>
</reference>
<dbReference type="Pfam" id="PF03466">
    <property type="entry name" value="LysR_substrate"/>
    <property type="match status" value="1"/>
</dbReference>
<sequence>MDIKQLRYFIAIAEEGSLSAAAQRVNVAQPSLSQHVLTLERELGVQLLQRSSRGVSLTESGNILQAHALDIVQRLDTAIEVVRQSGSEPMGDVSFGLPSSVSMVLSVPLAETIRIDLPKVRFRAIEAMSGFIQTWLEEMSIDIGILYDVSSIRHLNHTLLMTEELHFFSAADAWPFDTDPGSPVSLAELANVELVLPSPHHGLRTMIDRFARTAGVRLNVATEMDALSQIKAMVARGSGHTILAPAAALDFVERGQLVMGRIVEPQMMRPVFLVRNPAKPMTQASREVERVTLEVIGDLIRRGIWQALENHTSPSI</sequence>
<dbReference type="GO" id="GO:2000142">
    <property type="term" value="P:regulation of DNA-templated transcription initiation"/>
    <property type="evidence" value="ECO:0007669"/>
    <property type="project" value="TreeGrafter"/>
</dbReference>
<comment type="similarity">
    <text evidence="1">Belongs to the LysR transcriptional regulatory family.</text>
</comment>
<keyword evidence="3" id="KW-0238">DNA-binding</keyword>
<dbReference type="RefSeq" id="WP_093039307.1">
    <property type="nucleotide sequence ID" value="NZ_FOAG01000022.1"/>
</dbReference>
<gene>
    <name evidence="7" type="ORF">SAMN05443999_1223</name>
</gene>
<dbReference type="PANTHER" id="PTHR30293:SF0">
    <property type="entry name" value="NITROGEN ASSIMILATION REGULATORY PROTEIN NAC"/>
    <property type="match status" value="1"/>
</dbReference>
<dbReference type="Proteomes" id="UP000199582">
    <property type="component" value="Unassembled WGS sequence"/>
</dbReference>
<organism evidence="7 8">
    <name type="scientific">Roseovarius azorensis</name>
    <dbReference type="NCBI Taxonomy" id="1287727"/>
    <lineage>
        <taxon>Bacteria</taxon>
        <taxon>Pseudomonadati</taxon>
        <taxon>Pseudomonadota</taxon>
        <taxon>Alphaproteobacteria</taxon>
        <taxon>Rhodobacterales</taxon>
        <taxon>Roseobacteraceae</taxon>
        <taxon>Roseovarius</taxon>
    </lineage>
</organism>
<dbReference type="FunFam" id="1.10.10.10:FF:000001">
    <property type="entry name" value="LysR family transcriptional regulator"/>
    <property type="match status" value="1"/>
</dbReference>
<dbReference type="GO" id="GO:0003700">
    <property type="term" value="F:DNA-binding transcription factor activity"/>
    <property type="evidence" value="ECO:0007669"/>
    <property type="project" value="InterPro"/>
</dbReference>
<keyword evidence="8" id="KW-1185">Reference proteome</keyword>
<feature type="domain" description="HTH lysR-type" evidence="6">
    <location>
        <begin position="1"/>
        <end position="58"/>
    </location>
</feature>
<evidence type="ECO:0000313" key="7">
    <source>
        <dbReference type="EMBL" id="SEM34914.1"/>
    </source>
</evidence>